<reference evidence="2" key="1">
    <citation type="submission" date="2023-01" db="EMBL/GenBank/DDBJ databases">
        <title>Complete genome sequence of Planctobacterium marinum strain Dej080120_11.</title>
        <authorList>
            <person name="Ueki S."/>
            <person name="Maruyama F."/>
        </authorList>
    </citation>
    <scope>NUCLEOTIDE SEQUENCE</scope>
    <source>
        <strain evidence="2">Dej080120_11</strain>
    </source>
</reference>
<proteinExistence type="predicted"/>
<organism evidence="2 3">
    <name type="scientific">Planctobacterium marinum</name>
    <dbReference type="NCBI Taxonomy" id="1631968"/>
    <lineage>
        <taxon>Bacteria</taxon>
        <taxon>Pseudomonadati</taxon>
        <taxon>Pseudomonadota</taxon>
        <taxon>Gammaproteobacteria</taxon>
        <taxon>Alteromonadales</taxon>
        <taxon>Alteromonadaceae</taxon>
        <taxon>Planctobacterium</taxon>
    </lineage>
</organism>
<name>A0AA48HH79_9ALTE</name>
<dbReference type="KEGG" id="pmaw:MACH26_23840"/>
<evidence type="ECO:0000313" key="3">
    <source>
        <dbReference type="Proteomes" id="UP001333710"/>
    </source>
</evidence>
<dbReference type="Proteomes" id="UP001333710">
    <property type="component" value="Chromosome"/>
</dbReference>
<feature type="transmembrane region" description="Helical" evidence="1">
    <location>
        <begin position="52"/>
        <end position="76"/>
    </location>
</feature>
<keyword evidence="1" id="KW-1133">Transmembrane helix</keyword>
<dbReference type="EMBL" id="AP027272">
    <property type="protein sequence ID" value="BDX06863.1"/>
    <property type="molecule type" value="Genomic_DNA"/>
</dbReference>
<sequence length="87" mass="9748">MSYFIVGKVLDVPSSYFPVFSLIWTFGCFLLPLMMLQLYFYAKENNGLAIKYIANGVLVLLTLLMLIGIIGFTPILHKLTIGAPIVF</sequence>
<evidence type="ECO:0000256" key="1">
    <source>
        <dbReference type="SAM" id="Phobius"/>
    </source>
</evidence>
<keyword evidence="1" id="KW-0472">Membrane</keyword>
<dbReference type="AlphaFoldDB" id="A0AA48HH79"/>
<feature type="transmembrane region" description="Helical" evidence="1">
    <location>
        <begin position="20"/>
        <end position="40"/>
    </location>
</feature>
<keyword evidence="1" id="KW-0812">Transmembrane</keyword>
<evidence type="ECO:0000313" key="2">
    <source>
        <dbReference type="EMBL" id="BDX06863.1"/>
    </source>
</evidence>
<protein>
    <submittedName>
        <fullName evidence="2">Uncharacterized protein</fullName>
    </submittedName>
</protein>
<keyword evidence="3" id="KW-1185">Reference proteome</keyword>
<accession>A0AA48HH79</accession>
<gene>
    <name evidence="2" type="ORF">MACH26_23840</name>
</gene>